<evidence type="ECO:0000313" key="2">
    <source>
        <dbReference type="EMBL" id="PML53499.1"/>
    </source>
</evidence>
<reference evidence="3" key="1">
    <citation type="submission" date="2016-07" db="EMBL/GenBank/DDBJ databases">
        <title>Nontailed viruses are major unrecognized killers of bacteria in the ocean.</title>
        <authorList>
            <person name="Kauffman K."/>
            <person name="Hussain F."/>
            <person name="Yang J."/>
            <person name="Arevalo P."/>
            <person name="Brown J."/>
            <person name="Cutler M."/>
            <person name="Kelly L."/>
            <person name="Polz M.F."/>
        </authorList>
    </citation>
    <scope>NUCLEOTIDE SEQUENCE [LARGE SCALE GENOMIC DNA]</scope>
    <source>
        <strain evidence="3">10N.261.51.B8</strain>
    </source>
</reference>
<dbReference type="Pfam" id="PF12790">
    <property type="entry name" value="T6SS-SciN"/>
    <property type="match status" value="1"/>
</dbReference>
<dbReference type="NCBIfam" id="TIGR03352">
    <property type="entry name" value="VI_chp_3"/>
    <property type="match status" value="1"/>
</dbReference>
<dbReference type="Proteomes" id="UP000235746">
    <property type="component" value="Unassembled WGS sequence"/>
</dbReference>
<dbReference type="EMBL" id="MCYL01000044">
    <property type="protein sequence ID" value="PML53499.1"/>
    <property type="molecule type" value="Genomic_DNA"/>
</dbReference>
<sequence>MKRLILLSLCLLIAACSSSDPAPVVTQYSLTVKADATVNQYNDDQANPVVVRLYQLTDQQLFKQLPFIDLYNNDLQLLAANLVSKQVLPIVLPSSEQKLTLDINKNTQYIAALVEFADYQNSTTKTVLMMPSDPEQTLELTITGKKAELAVIQPDSSWWQIF</sequence>
<dbReference type="AlphaFoldDB" id="A0A1R3EJG3"/>
<dbReference type="Gene3D" id="2.60.40.4150">
    <property type="entry name" value="Type VI secretion system, lipoprotein SciN"/>
    <property type="match status" value="1"/>
</dbReference>
<dbReference type="PANTHER" id="PTHR37625">
    <property type="entry name" value="OUTER MEMBRANE LIPOPROTEIN-RELATED"/>
    <property type="match status" value="1"/>
</dbReference>
<feature type="chain" id="PRO_5030032879" evidence="1">
    <location>
        <begin position="23"/>
        <end position="162"/>
    </location>
</feature>
<keyword evidence="1" id="KW-0732">Signal</keyword>
<name>A0A1R3EJG3_9VIBR</name>
<organism evidence="2 3">
    <name type="scientific">Vibrio lentus</name>
    <dbReference type="NCBI Taxonomy" id="136468"/>
    <lineage>
        <taxon>Bacteria</taxon>
        <taxon>Pseudomonadati</taxon>
        <taxon>Pseudomonadota</taxon>
        <taxon>Gammaproteobacteria</taxon>
        <taxon>Vibrionales</taxon>
        <taxon>Vibrionaceae</taxon>
        <taxon>Vibrio</taxon>
    </lineage>
</organism>
<feature type="signal peptide" evidence="1">
    <location>
        <begin position="1"/>
        <end position="22"/>
    </location>
</feature>
<dbReference type="RefSeq" id="WP_065111257.1">
    <property type="nucleotide sequence ID" value="NZ_JAJGZO010000003.1"/>
</dbReference>
<dbReference type="PROSITE" id="PS51257">
    <property type="entry name" value="PROKAR_LIPOPROTEIN"/>
    <property type="match status" value="1"/>
</dbReference>
<dbReference type="InterPro" id="IPR038706">
    <property type="entry name" value="Type_VI_SciN-like_sf"/>
</dbReference>
<dbReference type="PANTHER" id="PTHR37625:SF4">
    <property type="entry name" value="OUTER MEMBRANE LIPOPROTEIN"/>
    <property type="match status" value="1"/>
</dbReference>
<keyword evidence="2" id="KW-0449">Lipoprotein</keyword>
<proteinExistence type="predicted"/>
<accession>A0A1R3EJG3</accession>
<evidence type="ECO:0000313" key="3">
    <source>
        <dbReference type="Proteomes" id="UP000235746"/>
    </source>
</evidence>
<comment type="caution">
    <text evidence="2">The sequence shown here is derived from an EMBL/GenBank/DDBJ whole genome shotgun (WGS) entry which is preliminary data.</text>
</comment>
<protein>
    <submittedName>
        <fullName evidence="2">Type VI secretion system-associated lipoprotein</fullName>
    </submittedName>
</protein>
<gene>
    <name evidence="2" type="ORF">BCT74_09035</name>
</gene>
<dbReference type="InterPro" id="IPR017734">
    <property type="entry name" value="T6SS_SciN"/>
</dbReference>
<evidence type="ECO:0000256" key="1">
    <source>
        <dbReference type="SAM" id="SignalP"/>
    </source>
</evidence>